<protein>
    <submittedName>
        <fullName evidence="3">Plasmid partitioning protein</fullName>
    </submittedName>
</protein>
<dbReference type="PANTHER" id="PTHR33375">
    <property type="entry name" value="CHROMOSOME-PARTITIONING PROTEIN PARB-RELATED"/>
    <property type="match status" value="1"/>
</dbReference>
<evidence type="ECO:0000313" key="4">
    <source>
        <dbReference type="Proteomes" id="UP000481643"/>
    </source>
</evidence>
<feature type="region of interest" description="Disordered" evidence="1">
    <location>
        <begin position="1"/>
        <end position="24"/>
    </location>
</feature>
<dbReference type="GO" id="GO:0007059">
    <property type="term" value="P:chromosome segregation"/>
    <property type="evidence" value="ECO:0007669"/>
    <property type="project" value="TreeGrafter"/>
</dbReference>
<dbReference type="Gene3D" id="1.10.10.2830">
    <property type="match status" value="1"/>
</dbReference>
<dbReference type="SMART" id="SM00470">
    <property type="entry name" value="ParB"/>
    <property type="match status" value="1"/>
</dbReference>
<dbReference type="NCBIfam" id="NF010406">
    <property type="entry name" value="PRK13832.1"/>
    <property type="match status" value="1"/>
</dbReference>
<dbReference type="EMBL" id="WBVX01000013">
    <property type="protein sequence ID" value="KAB2684342.1"/>
    <property type="molecule type" value="Genomic_DNA"/>
</dbReference>
<evidence type="ECO:0000313" key="3">
    <source>
        <dbReference type="EMBL" id="KAB2684342.1"/>
    </source>
</evidence>
<dbReference type="AlphaFoldDB" id="A0A6L3YN43"/>
<dbReference type="InterPro" id="IPR003115">
    <property type="entry name" value="ParB_N"/>
</dbReference>
<comment type="caution">
    <text evidence="3">The sequence shown here is derived from an EMBL/GenBank/DDBJ whole genome shotgun (WGS) entry which is preliminary data.</text>
</comment>
<reference evidence="3 4" key="1">
    <citation type="submission" date="2019-09" db="EMBL/GenBank/DDBJ databases">
        <title>Taxonomic organization of the family Brucellaceae based on a phylogenomic approach.</title>
        <authorList>
            <person name="Leclercq S."/>
            <person name="Cloeckaert A."/>
            <person name="Zygmunt M.S."/>
        </authorList>
    </citation>
    <scope>NUCLEOTIDE SEQUENCE [LARGE SCALE GENOMIC DNA]</scope>
    <source>
        <strain evidence="3 4">WS1830</strain>
    </source>
</reference>
<dbReference type="InterPro" id="IPR036086">
    <property type="entry name" value="ParB/Sulfiredoxin_sf"/>
</dbReference>
<dbReference type="PANTHER" id="PTHR33375:SF7">
    <property type="entry name" value="CHROMOSOME 2-PARTITIONING PROTEIN PARB-RELATED"/>
    <property type="match status" value="1"/>
</dbReference>
<evidence type="ECO:0000259" key="2">
    <source>
        <dbReference type="SMART" id="SM00470"/>
    </source>
</evidence>
<dbReference type="SUPFAM" id="SSF110849">
    <property type="entry name" value="ParB/Sulfiredoxin"/>
    <property type="match status" value="1"/>
</dbReference>
<feature type="region of interest" description="Disordered" evidence="1">
    <location>
        <begin position="525"/>
        <end position="579"/>
    </location>
</feature>
<dbReference type="SUPFAM" id="SSF109709">
    <property type="entry name" value="KorB DNA-binding domain-like"/>
    <property type="match status" value="1"/>
</dbReference>
<gene>
    <name evidence="3" type="ORF">F9L08_13680</name>
</gene>
<feature type="compositionally biased region" description="Basic and acidic residues" evidence="1">
    <location>
        <begin position="1"/>
        <end position="18"/>
    </location>
</feature>
<feature type="domain" description="ParB-like N-terminal" evidence="2">
    <location>
        <begin position="4"/>
        <end position="97"/>
    </location>
</feature>
<dbReference type="CDD" id="cd16387">
    <property type="entry name" value="ParB_N_Srx"/>
    <property type="match status" value="1"/>
</dbReference>
<name>A0A6L3YN43_9HYPH</name>
<sequence>MELKFLDPRALKENPDKARRSKSNPQADALLLATIRAVGIVQPPVVAPDVDGGNGFVIDAGHRRVKQAIAAGLGEIAVLVIERAEDGGAMRSLAETLAHEQLNPVDQWRAIERLVALGWTEEAIAVALALPVRQIRKLRLLANVLPVMLDQMAKGDMPNESQLRTIAAASLDEQKEVWKKHKPSKADPQVSWWSVAQGLQKTRMYARDASFDDDLAQAYGIAWVEDLFAPADQDSRYTTDVEAFLGAQQEWMTQHLPKKGVITEVNNWGQPELPKKAERVYGKPGKSDHTALYLDREGKVQSVHFRMPETKKPKKGEEPLGEGDDAAIVVKTRPDVTRKGIEMIGDLRTDALHEALSRAPIDDDTLMALLVLAFAGQNVTVASGARDISYYGAAGLGEHAARLFDQEGKFDFDMDTLRIAVRSLLIDVLSCRENRSDSGILSRVAGDVIGADNFLPNMGTEDFLSCLSRAALEASCADTSVLPRQKVKDTRVALVEHFKDGRFIHPSALFGPDQAKLSSWLKKNERTENSEDNGTPQDQDEFDGDAVVEPAHGYVEEYPAPQNDDLTDEQREAYKVAAE</sequence>
<proteinExistence type="predicted"/>
<accession>A0A6L3YN43</accession>
<dbReference type="RefSeq" id="WP_151651996.1">
    <property type="nucleotide sequence ID" value="NZ_WBVX01000013.1"/>
</dbReference>
<dbReference type="Proteomes" id="UP000481643">
    <property type="component" value="Unassembled WGS sequence"/>
</dbReference>
<dbReference type="Pfam" id="PF02195">
    <property type="entry name" value="ParB_N"/>
    <property type="match status" value="1"/>
</dbReference>
<dbReference type="Gene3D" id="3.90.1530.30">
    <property type="match status" value="1"/>
</dbReference>
<feature type="compositionally biased region" description="Basic and acidic residues" evidence="1">
    <location>
        <begin position="568"/>
        <end position="579"/>
    </location>
</feature>
<evidence type="ECO:0000256" key="1">
    <source>
        <dbReference type="SAM" id="MobiDB-lite"/>
    </source>
</evidence>
<dbReference type="GO" id="GO:0005694">
    <property type="term" value="C:chromosome"/>
    <property type="evidence" value="ECO:0007669"/>
    <property type="project" value="TreeGrafter"/>
</dbReference>
<organism evidence="3 4">
    <name type="scientific">Brucella tritici</name>
    <dbReference type="NCBI Taxonomy" id="94626"/>
    <lineage>
        <taxon>Bacteria</taxon>
        <taxon>Pseudomonadati</taxon>
        <taxon>Pseudomonadota</taxon>
        <taxon>Alphaproteobacteria</taxon>
        <taxon>Hyphomicrobiales</taxon>
        <taxon>Brucellaceae</taxon>
        <taxon>Brucella/Ochrobactrum group</taxon>
        <taxon>Brucella</taxon>
    </lineage>
</organism>
<dbReference type="InterPro" id="IPR050336">
    <property type="entry name" value="Chromosome_partition/occlusion"/>
</dbReference>